<organism evidence="2 3">
    <name type="scientific">Vescimonas coprocola</name>
    <dbReference type="NCBI Taxonomy" id="2714355"/>
    <lineage>
        <taxon>Bacteria</taxon>
        <taxon>Bacillati</taxon>
        <taxon>Bacillota</taxon>
        <taxon>Clostridia</taxon>
        <taxon>Eubacteriales</taxon>
        <taxon>Oscillospiraceae</taxon>
        <taxon>Vescimonas</taxon>
    </lineage>
</organism>
<name>A0A810Q4J9_9FIRM</name>
<dbReference type="Proteomes" id="UP000681035">
    <property type="component" value="Chromosome"/>
</dbReference>
<dbReference type="KEGG" id="vcop:MM50RIKEN_01240"/>
<sequence>MEEKKEVTIQEIQSKLLEILLYFQKFCQENGLGFVLAGGTCLGAVRHKGFIPWDDDVDVFMLRDDYEKLCRIWDEKADTEHYSCVRSNDRFNIRHSATEIKDNNTTFINRHSVDLDIHQGLMIDVIPLDAVPKSKWKQLWQMVDSMMYCCFNFQRLPAHKGKVTYYAEKLALTLVPSFKARYKMWKGAEKRLSRYSLADAEYVSSFGEGATIMRQRFPIRWFRHPAYLEFEGHQMPVPEDYDKWLTISYGDYMQLPPPEERVYRHDAVFIDLEHSYKQYKGIHYCVDEKKA</sequence>
<keyword evidence="2" id="KW-0808">Transferase</keyword>
<feature type="domain" description="LicD/FKTN/FKRP nucleotidyltransferase" evidence="1">
    <location>
        <begin position="27"/>
        <end position="250"/>
    </location>
</feature>
<reference evidence="2" key="1">
    <citation type="submission" date="2020-09" db="EMBL/GenBank/DDBJ databases">
        <title>New species isolated from human feces.</title>
        <authorList>
            <person name="Kitahara M."/>
            <person name="Shigeno Y."/>
            <person name="Shime M."/>
            <person name="Matsumoto Y."/>
            <person name="Nakamura S."/>
            <person name="Motooka D."/>
            <person name="Fukuoka S."/>
            <person name="Nishikawa H."/>
            <person name="Benno Y."/>
        </authorList>
    </citation>
    <scope>NUCLEOTIDE SEQUENCE</scope>
    <source>
        <strain evidence="2">MM50</strain>
    </source>
</reference>
<dbReference type="AlphaFoldDB" id="A0A810Q4J9"/>
<dbReference type="InterPro" id="IPR007074">
    <property type="entry name" value="LicD/FKTN/FKRP_NTP_transf"/>
</dbReference>
<dbReference type="Pfam" id="PF04991">
    <property type="entry name" value="LicD"/>
    <property type="match status" value="1"/>
</dbReference>
<dbReference type="GO" id="GO:0016740">
    <property type="term" value="F:transferase activity"/>
    <property type="evidence" value="ECO:0007669"/>
    <property type="project" value="UniProtKB-KW"/>
</dbReference>
<evidence type="ECO:0000259" key="1">
    <source>
        <dbReference type="Pfam" id="PF04991"/>
    </source>
</evidence>
<dbReference type="PANTHER" id="PTHR43404:SF2">
    <property type="entry name" value="LIPOPOLYSACCHARIDE CHOLINEPHOSPHOTRANSFERASE LICD"/>
    <property type="match status" value="1"/>
</dbReference>
<dbReference type="EMBL" id="AP023418">
    <property type="protein sequence ID" value="BCK80361.1"/>
    <property type="molecule type" value="Genomic_DNA"/>
</dbReference>
<proteinExistence type="predicted"/>
<gene>
    <name evidence="2" type="primary">licD3</name>
    <name evidence="2" type="ORF">MM50RIKEN_01240</name>
</gene>
<keyword evidence="3" id="KW-1185">Reference proteome</keyword>
<dbReference type="RefSeq" id="WP_213541329.1">
    <property type="nucleotide sequence ID" value="NZ_AP023418.1"/>
</dbReference>
<evidence type="ECO:0000313" key="3">
    <source>
        <dbReference type="Proteomes" id="UP000681035"/>
    </source>
</evidence>
<dbReference type="GO" id="GO:0009100">
    <property type="term" value="P:glycoprotein metabolic process"/>
    <property type="evidence" value="ECO:0007669"/>
    <property type="project" value="UniProtKB-ARBA"/>
</dbReference>
<dbReference type="PANTHER" id="PTHR43404">
    <property type="entry name" value="LIPOPOLYSACCHARIDE CHOLINEPHOSPHOTRANSFERASE LICD"/>
    <property type="match status" value="1"/>
</dbReference>
<protein>
    <submittedName>
        <fullName evidence="2">Phosphorylcholine transferase LicD</fullName>
    </submittedName>
</protein>
<dbReference type="InterPro" id="IPR052942">
    <property type="entry name" value="LPS_cholinephosphotransferase"/>
</dbReference>
<evidence type="ECO:0000313" key="2">
    <source>
        <dbReference type="EMBL" id="BCK80361.1"/>
    </source>
</evidence>
<accession>A0A810Q4J9</accession>